<dbReference type="InterPro" id="IPR049192">
    <property type="entry name" value="DUF4246_C"/>
</dbReference>
<keyword evidence="4" id="KW-1185">Reference proteome</keyword>
<feature type="domain" description="DUF4246" evidence="2">
    <location>
        <begin position="1"/>
        <end position="153"/>
    </location>
</feature>
<dbReference type="PANTHER" id="PTHR33119">
    <property type="entry name" value="IFI3P"/>
    <property type="match status" value="1"/>
</dbReference>
<name>A0A9P7I255_9HYPO</name>
<dbReference type="AlphaFoldDB" id="A0A9P7I255"/>
<protein>
    <recommendedName>
        <fullName evidence="2">DUF4246 domain-containing protein</fullName>
    </recommendedName>
</protein>
<proteinExistence type="predicted"/>
<comment type="caution">
    <text evidence="3">The sequence shown here is derived from an EMBL/GenBank/DDBJ whole genome shotgun (WGS) entry which is preliminary data.</text>
</comment>
<organism evidence="3 4">
    <name type="scientific">Fusarium xylarioides</name>
    <dbReference type="NCBI Taxonomy" id="221167"/>
    <lineage>
        <taxon>Eukaryota</taxon>
        <taxon>Fungi</taxon>
        <taxon>Dikarya</taxon>
        <taxon>Ascomycota</taxon>
        <taxon>Pezizomycotina</taxon>
        <taxon>Sordariomycetes</taxon>
        <taxon>Hypocreomycetidae</taxon>
        <taxon>Hypocreales</taxon>
        <taxon>Nectriaceae</taxon>
        <taxon>Fusarium</taxon>
        <taxon>Fusarium fujikuroi species complex</taxon>
    </lineage>
</organism>
<evidence type="ECO:0000259" key="2">
    <source>
        <dbReference type="Pfam" id="PF14033"/>
    </source>
</evidence>
<feature type="region of interest" description="Disordered" evidence="1">
    <location>
        <begin position="141"/>
        <end position="165"/>
    </location>
</feature>
<gene>
    <name evidence="3" type="ORF">H9Q72_001791</name>
</gene>
<evidence type="ECO:0000313" key="4">
    <source>
        <dbReference type="Proteomes" id="UP000750502"/>
    </source>
</evidence>
<accession>A0A9P7I255</accession>
<evidence type="ECO:0000256" key="1">
    <source>
        <dbReference type="SAM" id="MobiDB-lite"/>
    </source>
</evidence>
<evidence type="ECO:0000313" key="3">
    <source>
        <dbReference type="EMBL" id="KAG5771856.1"/>
    </source>
</evidence>
<dbReference type="OrthoDB" id="415532at2759"/>
<reference evidence="3" key="2">
    <citation type="submission" date="2020-10" db="EMBL/GenBank/DDBJ databases">
        <authorList>
            <person name="Peck L.D."/>
            <person name="Nowell R.W."/>
            <person name="Flood J."/>
            <person name="Ryan M.J."/>
            <person name="Barraclough T.G."/>
        </authorList>
    </citation>
    <scope>NUCLEOTIDE SEQUENCE</scope>
    <source>
        <strain evidence="3">IMI 127659i</strain>
    </source>
</reference>
<dbReference type="EMBL" id="JADFTT010000032">
    <property type="protein sequence ID" value="KAG5771856.1"/>
    <property type="molecule type" value="Genomic_DNA"/>
</dbReference>
<dbReference type="Proteomes" id="UP000750502">
    <property type="component" value="Unassembled WGS sequence"/>
</dbReference>
<reference evidence="3" key="1">
    <citation type="journal article" date="2020" name="bioRxiv">
        <title>Historical genomics reveals the evolutionary mechanisms behind multiple outbreaks of the host-specific coffee wilt pathogen Fusarium xylarioides.</title>
        <authorList>
            <person name="Peck D."/>
            <person name="Nowell R.W."/>
            <person name="Flood J."/>
            <person name="Ryan M.J."/>
            <person name="Barraclough T.G."/>
        </authorList>
    </citation>
    <scope>NUCLEOTIDE SEQUENCE</scope>
    <source>
        <strain evidence="3">IMI 127659i</strain>
    </source>
</reference>
<dbReference type="Pfam" id="PF14033">
    <property type="entry name" value="DUF4246"/>
    <property type="match status" value="1"/>
</dbReference>
<sequence>MAKIHLTPETPTYDGGLWHVEGQLNENICAMALFYYDRDNITESGPSFRTHAGRDNLIDRLSYSQGDRHGIEAIFAIKADGGMMQDLGSVMTQEVRALFFPNIYQHRVEPFELADKTHLGRRKIAALFLVGPVIPMISTGNVPPQQKHRWKDELGESEPLNYLPG</sequence>
<dbReference type="PANTHER" id="PTHR33119:SF1">
    <property type="entry name" value="FE2OG DIOXYGENASE DOMAIN-CONTAINING PROTEIN"/>
    <property type="match status" value="1"/>
</dbReference>
<dbReference type="InterPro" id="IPR025340">
    <property type="entry name" value="DUF4246"/>
</dbReference>